<gene>
    <name evidence="2" type="ORF">EDD54_3403</name>
</gene>
<dbReference type="OrthoDB" id="9923723at2"/>
<keyword evidence="3" id="KW-1185">Reference proteome</keyword>
<proteinExistence type="predicted"/>
<dbReference type="Proteomes" id="UP000294547">
    <property type="component" value="Unassembled WGS sequence"/>
</dbReference>
<evidence type="ECO:0000313" key="2">
    <source>
        <dbReference type="EMBL" id="TDP83441.1"/>
    </source>
</evidence>
<organism evidence="2 3">
    <name type="scientific">Oharaeibacter diazotrophicus</name>
    <dbReference type="NCBI Taxonomy" id="1920512"/>
    <lineage>
        <taxon>Bacteria</taxon>
        <taxon>Pseudomonadati</taxon>
        <taxon>Pseudomonadota</taxon>
        <taxon>Alphaproteobacteria</taxon>
        <taxon>Hyphomicrobiales</taxon>
        <taxon>Pleomorphomonadaceae</taxon>
        <taxon>Oharaeibacter</taxon>
    </lineage>
</organism>
<dbReference type="AlphaFoldDB" id="A0A4R6RBC7"/>
<accession>A0A4R6RBC7</accession>
<evidence type="ECO:0000256" key="1">
    <source>
        <dbReference type="SAM" id="SignalP"/>
    </source>
</evidence>
<dbReference type="EMBL" id="SNXY01000009">
    <property type="protein sequence ID" value="TDP83441.1"/>
    <property type="molecule type" value="Genomic_DNA"/>
</dbReference>
<feature type="signal peptide" evidence="1">
    <location>
        <begin position="1"/>
        <end position="23"/>
    </location>
</feature>
<feature type="chain" id="PRO_5020388764" evidence="1">
    <location>
        <begin position="24"/>
        <end position="163"/>
    </location>
</feature>
<keyword evidence="1" id="KW-0732">Signal</keyword>
<reference evidence="2 3" key="1">
    <citation type="submission" date="2019-03" db="EMBL/GenBank/DDBJ databases">
        <title>Genomic Encyclopedia of Type Strains, Phase IV (KMG-IV): sequencing the most valuable type-strain genomes for metagenomic binning, comparative biology and taxonomic classification.</title>
        <authorList>
            <person name="Goeker M."/>
        </authorList>
    </citation>
    <scope>NUCLEOTIDE SEQUENCE [LARGE SCALE GENOMIC DNA]</scope>
    <source>
        <strain evidence="2 3">DSM 102969</strain>
    </source>
</reference>
<name>A0A4R6RBC7_9HYPH</name>
<dbReference type="RefSeq" id="WP_126538387.1">
    <property type="nucleotide sequence ID" value="NZ_BSPM01000009.1"/>
</dbReference>
<evidence type="ECO:0000313" key="3">
    <source>
        <dbReference type="Proteomes" id="UP000294547"/>
    </source>
</evidence>
<sequence>MRTWTLVAGALAAAASGSAPAEAAADRLAFFGGLRITAVSSVCTAEEVASVGDTALVVFQRDLRSGTTRDNIRMGFGLSDYSFVAVDAAGDRAAFRAAGKAQGVYIFSRGNTGSQESSYSNFVMTPSKIAATTPTVKISGKIGNFDAEGCTVTFEAMTIRRPD</sequence>
<protein>
    <submittedName>
        <fullName evidence="2">Uncharacterized protein</fullName>
    </submittedName>
</protein>
<comment type="caution">
    <text evidence="2">The sequence shown here is derived from an EMBL/GenBank/DDBJ whole genome shotgun (WGS) entry which is preliminary data.</text>
</comment>